<name>A0A6A6CNA3_ZASCE</name>
<gene>
    <name evidence="2" type="ORF">M409DRAFT_20774</name>
</gene>
<feature type="compositionally biased region" description="Basic and acidic residues" evidence="1">
    <location>
        <begin position="775"/>
        <end position="786"/>
    </location>
</feature>
<accession>A0A6A6CNA3</accession>
<evidence type="ECO:0000313" key="2">
    <source>
        <dbReference type="EMBL" id="KAF2168757.1"/>
    </source>
</evidence>
<proteinExistence type="predicted"/>
<evidence type="ECO:0000256" key="1">
    <source>
        <dbReference type="SAM" id="MobiDB-lite"/>
    </source>
</evidence>
<dbReference type="GeneID" id="54558814"/>
<dbReference type="EMBL" id="ML993589">
    <property type="protein sequence ID" value="KAF2168757.1"/>
    <property type="molecule type" value="Genomic_DNA"/>
</dbReference>
<feature type="region of interest" description="Disordered" evidence="1">
    <location>
        <begin position="343"/>
        <end position="368"/>
    </location>
</feature>
<reference evidence="2" key="1">
    <citation type="journal article" date="2020" name="Stud. Mycol.">
        <title>101 Dothideomycetes genomes: a test case for predicting lifestyles and emergence of pathogens.</title>
        <authorList>
            <person name="Haridas S."/>
            <person name="Albert R."/>
            <person name="Binder M."/>
            <person name="Bloem J."/>
            <person name="Labutti K."/>
            <person name="Salamov A."/>
            <person name="Andreopoulos B."/>
            <person name="Baker S."/>
            <person name="Barry K."/>
            <person name="Bills G."/>
            <person name="Bluhm B."/>
            <person name="Cannon C."/>
            <person name="Castanera R."/>
            <person name="Culley D."/>
            <person name="Daum C."/>
            <person name="Ezra D."/>
            <person name="Gonzalez J."/>
            <person name="Henrissat B."/>
            <person name="Kuo A."/>
            <person name="Liang C."/>
            <person name="Lipzen A."/>
            <person name="Lutzoni F."/>
            <person name="Magnuson J."/>
            <person name="Mondo S."/>
            <person name="Nolan M."/>
            <person name="Ohm R."/>
            <person name="Pangilinan J."/>
            <person name="Park H.-J."/>
            <person name="Ramirez L."/>
            <person name="Alfaro M."/>
            <person name="Sun H."/>
            <person name="Tritt A."/>
            <person name="Yoshinaga Y."/>
            <person name="Zwiers L.-H."/>
            <person name="Turgeon B."/>
            <person name="Goodwin S."/>
            <person name="Spatafora J."/>
            <person name="Crous P."/>
            <person name="Grigoriev I."/>
        </authorList>
    </citation>
    <scope>NUCLEOTIDE SEQUENCE</scope>
    <source>
        <strain evidence="2">ATCC 36951</strain>
    </source>
</reference>
<organism evidence="2 3">
    <name type="scientific">Zasmidium cellare ATCC 36951</name>
    <dbReference type="NCBI Taxonomy" id="1080233"/>
    <lineage>
        <taxon>Eukaryota</taxon>
        <taxon>Fungi</taxon>
        <taxon>Dikarya</taxon>
        <taxon>Ascomycota</taxon>
        <taxon>Pezizomycotina</taxon>
        <taxon>Dothideomycetes</taxon>
        <taxon>Dothideomycetidae</taxon>
        <taxon>Mycosphaerellales</taxon>
        <taxon>Mycosphaerellaceae</taxon>
        <taxon>Zasmidium</taxon>
    </lineage>
</organism>
<protein>
    <submittedName>
        <fullName evidence="2">Uncharacterized protein</fullName>
    </submittedName>
</protein>
<sequence>MDSTSRGGSLHPAASAGEWNNLVAQGQVLLEQMWDDENIDQSPFQPRSSLERWGWVEHGFPRLHSTSQTYVAPLHQLRGVEGLEFVRDLYPIDSNNSRWWTAIRKVHSEPYENPIEYRQNNPTGGRYSALYNIHAHVLLWTENHDPREAARSRLIEDLPELLDFCDVGFLTYREKRENKVRIEKMQPLAWFHVPHLEHRGDTLRVVTRVMDMFGHRLATPGTSVTVPIGSEAYNALLATPCIRQFARLLIRYKHVIGVSVITSITVYHSWTLTSGSQPGHDTPGFLVHAAPFEKRLAKIRSENSNYEDDVASRGRYDWPHKLKPRLYLGKGENATPLWQPPLRPSQSSTGNAIPAVSGSSIHQPASSIHDQRGVSQNEEAGVFNPSQSLDSVSLRIDPLYEGEKRIALLQQGQKLQDAMWSVGTLPPQYAPVEIKNLTDINWRLTRKMSTVNLESLRFLEGYVGLEDLIESAEDKGIPQQVDPVSIAFPHEWYETQDQIAALNTVGELHSLISYKRRVVAQLESSVPYPPGLDPNANPAVPGSQTMPDSLPPIRDWGDVVSAEYFSDSPNPPSLDHGSALPKWWPILANPYRSVSPSATEVITDFLTDNGLSSVPGWPGITLPIGTLAYVQLLASPEIRQIVWPLITHKSTFGDATIASITVFDSNANSQSMPQVVDVNDNDDHSRDVQLNFVPYVQQRSEHLRSMLKRNSDFDLTGAEPFPPKDTSRPVGPLTSKDGPKWPCPLWPVRNFQTASTQMKEGPGPDTSKGPSDGSSGKDKGKGKGKDNQSGSGRGSFFQVSHFGRRNKS</sequence>
<keyword evidence="3" id="KW-1185">Reference proteome</keyword>
<dbReference type="AlphaFoldDB" id="A0A6A6CNA3"/>
<dbReference type="Proteomes" id="UP000799537">
    <property type="component" value="Unassembled WGS sequence"/>
</dbReference>
<feature type="region of interest" description="Disordered" evidence="1">
    <location>
        <begin position="713"/>
        <end position="808"/>
    </location>
</feature>
<evidence type="ECO:0000313" key="3">
    <source>
        <dbReference type="Proteomes" id="UP000799537"/>
    </source>
</evidence>
<dbReference type="RefSeq" id="XP_033669646.1">
    <property type="nucleotide sequence ID" value="XM_033805542.1"/>
</dbReference>
<feature type="compositionally biased region" description="Low complexity" evidence="1">
    <location>
        <begin position="761"/>
        <end position="774"/>
    </location>
</feature>
<feature type="compositionally biased region" description="Polar residues" evidence="1">
    <location>
        <begin position="344"/>
        <end position="368"/>
    </location>
</feature>